<sequence length="164" mass="17652">MANITLKSNPITTIGNLPVIGTKAPNFTLRNTDLSEVSLSDFEGQNLILNIFPSVDTGTCAMSVRTFNKQASELENTKVLCISRDLPFAHARFCGAEGIENVLSLSDISGKFGKDYEVTFANGPLEGLLSRSIVVINTQGEVTYTEQVSETTSEPNYEAALAAL</sequence>
<feature type="domain" description="Thioredoxin" evidence="7">
    <location>
        <begin position="18"/>
        <end position="164"/>
    </location>
</feature>
<evidence type="ECO:0000256" key="2">
    <source>
        <dbReference type="ARBA" id="ARBA00022862"/>
    </source>
</evidence>
<keyword evidence="3 6" id="KW-0560">Oxidoreductase</keyword>
<dbReference type="InterPro" id="IPR018219">
    <property type="entry name" value="Tpx_CS"/>
</dbReference>
<dbReference type="PROSITE" id="PS51352">
    <property type="entry name" value="THIOREDOXIN_2"/>
    <property type="match status" value="1"/>
</dbReference>
<evidence type="ECO:0000256" key="3">
    <source>
        <dbReference type="ARBA" id="ARBA00023002"/>
    </source>
</evidence>
<accession>A0A1M5VDZ8</accession>
<dbReference type="GO" id="GO:0008379">
    <property type="term" value="F:thioredoxin peroxidase activity"/>
    <property type="evidence" value="ECO:0007669"/>
    <property type="project" value="UniProtKB-UniRule"/>
</dbReference>
<dbReference type="InterPro" id="IPR050455">
    <property type="entry name" value="Tpx_Peroxidase_subfamily"/>
</dbReference>
<dbReference type="CDD" id="cd03014">
    <property type="entry name" value="PRX_Atyp2cys"/>
    <property type="match status" value="1"/>
</dbReference>
<feature type="disulfide bond" description="Redox-active" evidence="6">
    <location>
        <begin position="60"/>
        <end position="94"/>
    </location>
</feature>
<keyword evidence="4 6" id="KW-1015">Disulfide bond</keyword>
<evidence type="ECO:0000256" key="4">
    <source>
        <dbReference type="ARBA" id="ARBA00023157"/>
    </source>
</evidence>
<dbReference type="PANTHER" id="PTHR43110">
    <property type="entry name" value="THIOL PEROXIDASE"/>
    <property type="match status" value="1"/>
</dbReference>
<dbReference type="STRING" id="1195760.SAMN05444281_1730"/>
<feature type="active site" description="Cysteine sulfenic acid (-SOH) intermediate" evidence="6">
    <location>
        <position position="60"/>
    </location>
</feature>
<dbReference type="InterPro" id="IPR013740">
    <property type="entry name" value="Redoxin"/>
</dbReference>
<name>A0A1M5VDZ8_9FLAO</name>
<dbReference type="RefSeq" id="WP_073120523.1">
    <property type="nucleotide sequence ID" value="NZ_BMEN01000003.1"/>
</dbReference>
<dbReference type="HAMAP" id="MF_00269">
    <property type="entry name" value="Tpx"/>
    <property type="match status" value="1"/>
</dbReference>
<gene>
    <name evidence="6" type="primary">tpx</name>
    <name evidence="8" type="ORF">SAMN05444281_1730</name>
</gene>
<comment type="catalytic activity">
    <reaction evidence="6">
        <text>a hydroperoxide + [thioredoxin]-dithiol = an alcohol + [thioredoxin]-disulfide + H2O</text>
        <dbReference type="Rhea" id="RHEA:62620"/>
        <dbReference type="Rhea" id="RHEA-COMP:10698"/>
        <dbReference type="Rhea" id="RHEA-COMP:10700"/>
        <dbReference type="ChEBI" id="CHEBI:15377"/>
        <dbReference type="ChEBI" id="CHEBI:29950"/>
        <dbReference type="ChEBI" id="CHEBI:30879"/>
        <dbReference type="ChEBI" id="CHEBI:35924"/>
        <dbReference type="ChEBI" id="CHEBI:50058"/>
        <dbReference type="EC" id="1.11.1.24"/>
    </reaction>
</comment>
<dbReference type="InterPro" id="IPR013766">
    <property type="entry name" value="Thioredoxin_domain"/>
</dbReference>
<evidence type="ECO:0000256" key="5">
    <source>
        <dbReference type="ARBA" id="ARBA00023284"/>
    </source>
</evidence>
<comment type="subunit">
    <text evidence="6">Homodimer.</text>
</comment>
<evidence type="ECO:0000313" key="9">
    <source>
        <dbReference type="Proteomes" id="UP000184109"/>
    </source>
</evidence>
<dbReference type="InterPro" id="IPR002065">
    <property type="entry name" value="TPX"/>
</dbReference>
<dbReference type="OrthoDB" id="9781543at2"/>
<keyword evidence="1 6" id="KW-0575">Peroxidase</keyword>
<evidence type="ECO:0000259" key="7">
    <source>
        <dbReference type="PROSITE" id="PS51352"/>
    </source>
</evidence>
<dbReference type="Pfam" id="PF08534">
    <property type="entry name" value="Redoxin"/>
    <property type="match status" value="1"/>
</dbReference>
<protein>
    <recommendedName>
        <fullName evidence="6">Thiol peroxidase</fullName>
        <shortName evidence="6">Tpx</shortName>
        <ecNumber evidence="6">1.11.1.24</ecNumber>
    </recommendedName>
    <alternativeName>
        <fullName evidence="6">Peroxiredoxin tpx</fullName>
        <shortName evidence="6">Prx</shortName>
    </alternativeName>
    <alternativeName>
        <fullName evidence="6">Thioredoxin peroxidase</fullName>
    </alternativeName>
    <alternativeName>
        <fullName evidence="6">Thioredoxin-dependent peroxiredoxin</fullName>
    </alternativeName>
</protein>
<comment type="similarity">
    <text evidence="6">Belongs to the peroxiredoxin family. Tpx subfamily.</text>
</comment>
<proteinExistence type="inferred from homology"/>
<evidence type="ECO:0000256" key="6">
    <source>
        <dbReference type="HAMAP-Rule" id="MF_00269"/>
    </source>
</evidence>
<reference evidence="9" key="1">
    <citation type="submission" date="2016-11" db="EMBL/GenBank/DDBJ databases">
        <authorList>
            <person name="Varghese N."/>
            <person name="Submissions S."/>
        </authorList>
    </citation>
    <scope>NUCLEOTIDE SEQUENCE [LARGE SCALE GENOMIC DNA]</scope>
    <source>
        <strain evidence="9">DSM 100572</strain>
    </source>
</reference>
<dbReference type="Proteomes" id="UP000184109">
    <property type="component" value="Unassembled WGS sequence"/>
</dbReference>
<dbReference type="Gene3D" id="3.40.30.10">
    <property type="entry name" value="Glutaredoxin"/>
    <property type="match status" value="1"/>
</dbReference>
<comment type="miscellaneous">
    <text evidence="6">The active site is a conserved redox-active cysteine residue, the peroxidatic cysteine (C(P)), which makes the nucleophilic attack on the peroxide substrate. The peroxide oxidizes the C(P)-SH to cysteine sulfenic acid (C(P)-SOH), which then reacts with another cysteine residue, the resolving cysteine (C(R)), to form a disulfide bridge. The disulfide is subsequently reduced by an appropriate electron donor to complete the catalytic cycle. In this atypical 2-Cys peroxiredoxin, C(R) is present in the same subunit to form an intramolecular disulfide. The disulfide is subsequently reduced by thioredoxin.</text>
</comment>
<evidence type="ECO:0000313" key="8">
    <source>
        <dbReference type="EMBL" id="SHH73460.1"/>
    </source>
</evidence>
<dbReference type="PROSITE" id="PS01265">
    <property type="entry name" value="TPX"/>
    <property type="match status" value="1"/>
</dbReference>
<dbReference type="PANTHER" id="PTHR43110:SF1">
    <property type="entry name" value="THIOL PEROXIDASE"/>
    <property type="match status" value="1"/>
</dbReference>
<evidence type="ECO:0000256" key="1">
    <source>
        <dbReference type="ARBA" id="ARBA00022559"/>
    </source>
</evidence>
<dbReference type="InterPro" id="IPR036249">
    <property type="entry name" value="Thioredoxin-like_sf"/>
</dbReference>
<dbReference type="EMBL" id="FQXQ01000003">
    <property type="protein sequence ID" value="SHH73460.1"/>
    <property type="molecule type" value="Genomic_DNA"/>
</dbReference>
<dbReference type="EC" id="1.11.1.24" evidence="6"/>
<keyword evidence="2 6" id="KW-0049">Antioxidant</keyword>
<keyword evidence="9" id="KW-1185">Reference proteome</keyword>
<keyword evidence="5 6" id="KW-0676">Redox-active center</keyword>
<dbReference type="NCBIfam" id="NF001808">
    <property type="entry name" value="PRK00522.1"/>
    <property type="match status" value="1"/>
</dbReference>
<organism evidence="8 9">
    <name type="scientific">Wenyingzhuangia marina</name>
    <dbReference type="NCBI Taxonomy" id="1195760"/>
    <lineage>
        <taxon>Bacteria</taxon>
        <taxon>Pseudomonadati</taxon>
        <taxon>Bacteroidota</taxon>
        <taxon>Flavobacteriia</taxon>
        <taxon>Flavobacteriales</taxon>
        <taxon>Flavobacteriaceae</taxon>
        <taxon>Wenyingzhuangia</taxon>
    </lineage>
</organism>
<comment type="function">
    <text evidence="6">Thiol-specific peroxidase that catalyzes the reduction of hydrogen peroxide and organic hydroperoxides to water and alcohols, respectively. Plays a role in cell protection against oxidative stress by detoxifying peroxides.</text>
</comment>
<dbReference type="SUPFAM" id="SSF52833">
    <property type="entry name" value="Thioredoxin-like"/>
    <property type="match status" value="1"/>
</dbReference>
<dbReference type="AlphaFoldDB" id="A0A1M5VDZ8"/>